<protein>
    <recommendedName>
        <fullName evidence="5">Arabinogalactan-like protein</fullName>
    </recommendedName>
</protein>
<gene>
    <name evidence="3" type="ORF">R1flu_004999</name>
</gene>
<evidence type="ECO:0000256" key="2">
    <source>
        <dbReference type="SAM" id="SignalP"/>
    </source>
</evidence>
<feature type="region of interest" description="Disordered" evidence="1">
    <location>
        <begin position="25"/>
        <end position="89"/>
    </location>
</feature>
<keyword evidence="4" id="KW-1185">Reference proteome</keyword>
<evidence type="ECO:0000313" key="3">
    <source>
        <dbReference type="EMBL" id="KAL2633520.1"/>
    </source>
</evidence>
<sequence length="122" mass="12267">MALRHSILLSILLLGLLSSDLEVVSAQTDPPADAPASEAPPPADLTPPTEAPSPPKKAPSPPPKKAPSPPPKKAPSPPPKSPKAPAPITSQGVNVINAASTVSSHAWPGLIVTTGLLAVLAR</sequence>
<feature type="signal peptide" evidence="2">
    <location>
        <begin position="1"/>
        <end position="26"/>
    </location>
</feature>
<comment type="caution">
    <text evidence="3">The sequence shown here is derived from an EMBL/GenBank/DDBJ whole genome shotgun (WGS) entry which is preliminary data.</text>
</comment>
<feature type="chain" id="PRO_5044781431" description="Arabinogalactan-like protein" evidence="2">
    <location>
        <begin position="27"/>
        <end position="122"/>
    </location>
</feature>
<proteinExistence type="predicted"/>
<dbReference type="Proteomes" id="UP001605036">
    <property type="component" value="Unassembled WGS sequence"/>
</dbReference>
<evidence type="ECO:0000256" key="1">
    <source>
        <dbReference type="SAM" id="MobiDB-lite"/>
    </source>
</evidence>
<evidence type="ECO:0008006" key="5">
    <source>
        <dbReference type="Google" id="ProtNLM"/>
    </source>
</evidence>
<keyword evidence="2" id="KW-0732">Signal</keyword>
<accession>A0ABD1YSP5</accession>
<name>A0ABD1YSP5_9MARC</name>
<reference evidence="3 4" key="1">
    <citation type="submission" date="2024-09" db="EMBL/GenBank/DDBJ databases">
        <title>Chromosome-scale assembly of Riccia fluitans.</title>
        <authorList>
            <person name="Paukszto L."/>
            <person name="Sawicki J."/>
            <person name="Karawczyk K."/>
            <person name="Piernik-Szablinska J."/>
            <person name="Szczecinska M."/>
            <person name="Mazdziarz M."/>
        </authorList>
    </citation>
    <scope>NUCLEOTIDE SEQUENCE [LARGE SCALE GENOMIC DNA]</scope>
    <source>
        <strain evidence="3">Rf_01</strain>
        <tissue evidence="3">Aerial parts of the thallus</tissue>
    </source>
</reference>
<evidence type="ECO:0000313" key="4">
    <source>
        <dbReference type="Proteomes" id="UP001605036"/>
    </source>
</evidence>
<organism evidence="3 4">
    <name type="scientific">Riccia fluitans</name>
    <dbReference type="NCBI Taxonomy" id="41844"/>
    <lineage>
        <taxon>Eukaryota</taxon>
        <taxon>Viridiplantae</taxon>
        <taxon>Streptophyta</taxon>
        <taxon>Embryophyta</taxon>
        <taxon>Marchantiophyta</taxon>
        <taxon>Marchantiopsida</taxon>
        <taxon>Marchantiidae</taxon>
        <taxon>Marchantiales</taxon>
        <taxon>Ricciaceae</taxon>
        <taxon>Riccia</taxon>
    </lineage>
</organism>
<dbReference type="EMBL" id="JBHFFA010000003">
    <property type="protein sequence ID" value="KAL2633520.1"/>
    <property type="molecule type" value="Genomic_DNA"/>
</dbReference>
<feature type="compositionally biased region" description="Pro residues" evidence="1">
    <location>
        <begin position="38"/>
        <end position="85"/>
    </location>
</feature>
<dbReference type="AlphaFoldDB" id="A0ABD1YSP5"/>